<comment type="caution">
    <text evidence="1">The sequence shown here is derived from an EMBL/GenBank/DDBJ whole genome shotgun (WGS) entry which is preliminary data.</text>
</comment>
<dbReference type="RefSeq" id="WP_004775573.1">
    <property type="nucleotide sequence ID" value="NZ_KB849367.1"/>
</dbReference>
<organism evidence="1 2">
    <name type="scientific">Acinetobacter vivianii</name>
    <dbReference type="NCBI Taxonomy" id="1776742"/>
    <lineage>
        <taxon>Bacteria</taxon>
        <taxon>Pseudomonadati</taxon>
        <taxon>Pseudomonadota</taxon>
        <taxon>Gammaproteobacteria</taxon>
        <taxon>Moraxellales</taxon>
        <taxon>Moraxellaceae</taxon>
        <taxon>Acinetobacter</taxon>
    </lineage>
</organism>
<dbReference type="HOGENOM" id="CLU_140176_20_1_6"/>
<dbReference type="PATRIC" id="fig|1217712.3.peg.827"/>
<name>N8WEE0_9GAMM</name>
<sequence length="72" mass="8318">MKKLRLTKKEVCEALSITASRLDKMMQEDSSFPKKYKDGTARQAAVYFDYQEIIDWWNSKKAANDQNAVLVA</sequence>
<accession>N8WEE0</accession>
<dbReference type="Proteomes" id="UP000013049">
    <property type="component" value="Unassembled WGS sequence"/>
</dbReference>
<dbReference type="AlphaFoldDB" id="N8WEE0"/>
<gene>
    <name evidence="1" type="ORF">F971_00865</name>
</gene>
<reference evidence="1 2" key="1">
    <citation type="submission" date="2013-02" db="EMBL/GenBank/DDBJ databases">
        <title>The Genome Sequence of Acinetobacter sp. NIPH 758.</title>
        <authorList>
            <consortium name="The Broad Institute Genome Sequencing Platform"/>
            <consortium name="The Broad Institute Genome Sequencing Center for Infectious Disease"/>
            <person name="Cerqueira G."/>
            <person name="Feldgarden M."/>
            <person name="Courvalin P."/>
            <person name="Perichon B."/>
            <person name="Grillot-Courvalin C."/>
            <person name="Clermont D."/>
            <person name="Rocha E."/>
            <person name="Yoon E.-J."/>
            <person name="Nemec A."/>
            <person name="Walker B."/>
            <person name="Young S.K."/>
            <person name="Zeng Q."/>
            <person name="Gargeya S."/>
            <person name="Fitzgerald M."/>
            <person name="Haas B."/>
            <person name="Abouelleil A."/>
            <person name="Alvarado L."/>
            <person name="Arachchi H.M."/>
            <person name="Berlin A.M."/>
            <person name="Chapman S.B."/>
            <person name="Dewar J."/>
            <person name="Goldberg J."/>
            <person name="Griggs A."/>
            <person name="Gujja S."/>
            <person name="Hansen M."/>
            <person name="Howarth C."/>
            <person name="Imamovic A."/>
            <person name="Larimer J."/>
            <person name="McCowan C."/>
            <person name="Murphy C."/>
            <person name="Neiman D."/>
            <person name="Pearson M."/>
            <person name="Priest M."/>
            <person name="Roberts A."/>
            <person name="Saif S."/>
            <person name="Shea T."/>
            <person name="Sisk P."/>
            <person name="Sykes S."/>
            <person name="Wortman J."/>
            <person name="Nusbaum C."/>
            <person name="Birren B."/>
        </authorList>
    </citation>
    <scope>NUCLEOTIDE SEQUENCE [LARGE SCALE GENOMIC DNA]</scope>
    <source>
        <strain evidence="1 2">NIPH 758</strain>
    </source>
</reference>
<evidence type="ECO:0000313" key="2">
    <source>
        <dbReference type="Proteomes" id="UP000013049"/>
    </source>
</evidence>
<proteinExistence type="predicted"/>
<evidence type="ECO:0000313" key="1">
    <source>
        <dbReference type="EMBL" id="ENU93607.1"/>
    </source>
</evidence>
<protein>
    <submittedName>
        <fullName evidence="1">Uncharacterized protein</fullName>
    </submittedName>
</protein>
<dbReference type="eggNOG" id="ENOG5031S6M">
    <property type="taxonomic scope" value="Bacteria"/>
</dbReference>
<dbReference type="EMBL" id="APPC01000012">
    <property type="protein sequence ID" value="ENU93607.1"/>
    <property type="molecule type" value="Genomic_DNA"/>
</dbReference>